<dbReference type="Pfam" id="PF06294">
    <property type="entry name" value="CH_2"/>
    <property type="match status" value="1"/>
</dbReference>
<dbReference type="InterPro" id="IPR010441">
    <property type="entry name" value="CH_2"/>
</dbReference>
<dbReference type="GO" id="GO:0005930">
    <property type="term" value="C:axoneme"/>
    <property type="evidence" value="ECO:0007669"/>
    <property type="project" value="TreeGrafter"/>
</dbReference>
<reference evidence="2 3" key="1">
    <citation type="journal article" date="2024" name="Insects">
        <title>An Improved Chromosome-Level Genome Assembly of the Firefly Pyrocoelia pectoralis.</title>
        <authorList>
            <person name="Fu X."/>
            <person name="Meyer-Rochow V.B."/>
            <person name="Ballantyne L."/>
            <person name="Zhu X."/>
        </authorList>
    </citation>
    <scope>NUCLEOTIDE SEQUENCE [LARGE SCALE GENOMIC DNA]</scope>
    <source>
        <strain evidence="2">XCY_ONT2</strain>
    </source>
</reference>
<dbReference type="AlphaFoldDB" id="A0AAN7ZJU3"/>
<dbReference type="PANTHER" id="PTHR12509:SF9">
    <property type="entry name" value="SPERM FLAGELLAR PROTEIN 1 ISOFORM X1"/>
    <property type="match status" value="1"/>
</dbReference>
<accession>A0AAN7ZJU3</accession>
<dbReference type="Gene3D" id="1.10.418.10">
    <property type="entry name" value="Calponin-like domain"/>
    <property type="match status" value="1"/>
</dbReference>
<dbReference type="Proteomes" id="UP001329430">
    <property type="component" value="Chromosome 4"/>
</dbReference>
<sequence>MTFSVPLAEILKHHYPKLVELHNYTPKNSISQKLINWQTLNRKVLSKLDLSLTNEVMEELSQSVPGAIEKLLFSVKERIERVPPEKSPRNICYIEGLSGWNCLTYDPITFPF</sequence>
<feature type="domain" description="CH-like" evidence="1">
    <location>
        <begin position="5"/>
        <end position="76"/>
    </location>
</feature>
<protein>
    <recommendedName>
        <fullName evidence="1">CH-like domain-containing protein</fullName>
    </recommendedName>
</protein>
<keyword evidence="3" id="KW-1185">Reference proteome</keyword>
<organism evidence="2 3">
    <name type="scientific">Pyrocoelia pectoralis</name>
    <dbReference type="NCBI Taxonomy" id="417401"/>
    <lineage>
        <taxon>Eukaryota</taxon>
        <taxon>Metazoa</taxon>
        <taxon>Ecdysozoa</taxon>
        <taxon>Arthropoda</taxon>
        <taxon>Hexapoda</taxon>
        <taxon>Insecta</taxon>
        <taxon>Pterygota</taxon>
        <taxon>Neoptera</taxon>
        <taxon>Endopterygota</taxon>
        <taxon>Coleoptera</taxon>
        <taxon>Polyphaga</taxon>
        <taxon>Elateriformia</taxon>
        <taxon>Elateroidea</taxon>
        <taxon>Lampyridae</taxon>
        <taxon>Lampyrinae</taxon>
        <taxon>Pyrocoelia</taxon>
    </lineage>
</organism>
<dbReference type="PANTHER" id="PTHR12509">
    <property type="entry name" value="SPERMATOGENESIS-ASSOCIATED 4-RELATED"/>
    <property type="match status" value="1"/>
</dbReference>
<dbReference type="FunFam" id="1.10.418.10:FF:000059">
    <property type="entry name" value="RIKEN cDNA 6430531B16 gene"/>
    <property type="match status" value="1"/>
</dbReference>
<evidence type="ECO:0000313" key="3">
    <source>
        <dbReference type="Proteomes" id="UP001329430"/>
    </source>
</evidence>
<dbReference type="InterPro" id="IPR036872">
    <property type="entry name" value="CH_dom_sf"/>
</dbReference>
<dbReference type="GO" id="GO:0051493">
    <property type="term" value="P:regulation of cytoskeleton organization"/>
    <property type="evidence" value="ECO:0007669"/>
    <property type="project" value="TreeGrafter"/>
</dbReference>
<gene>
    <name evidence="2" type="ORF">RI129_006637</name>
</gene>
<comment type="caution">
    <text evidence="2">The sequence shown here is derived from an EMBL/GenBank/DDBJ whole genome shotgun (WGS) entry which is preliminary data.</text>
</comment>
<evidence type="ECO:0000259" key="1">
    <source>
        <dbReference type="Pfam" id="PF06294"/>
    </source>
</evidence>
<dbReference type="InterPro" id="IPR052111">
    <property type="entry name" value="Spermatogenesis_Ciliary_MAP"/>
</dbReference>
<dbReference type="GO" id="GO:0008017">
    <property type="term" value="F:microtubule binding"/>
    <property type="evidence" value="ECO:0007669"/>
    <property type="project" value="TreeGrafter"/>
</dbReference>
<dbReference type="EMBL" id="JAVRBK010000004">
    <property type="protein sequence ID" value="KAK5645337.1"/>
    <property type="molecule type" value="Genomic_DNA"/>
</dbReference>
<evidence type="ECO:0000313" key="2">
    <source>
        <dbReference type="EMBL" id="KAK5645337.1"/>
    </source>
</evidence>
<name>A0AAN7ZJU3_9COLE</name>
<proteinExistence type="predicted"/>